<comment type="caution">
    <text evidence="5">The sequence shown here is derived from an EMBL/GenBank/DDBJ whole genome shotgun (WGS) entry which is preliminary data.</text>
</comment>
<evidence type="ECO:0000256" key="2">
    <source>
        <dbReference type="PROSITE-ProRule" id="PRU00176"/>
    </source>
</evidence>
<dbReference type="EMBL" id="APAU02000804">
    <property type="protein sequence ID" value="EUB53843.1"/>
    <property type="molecule type" value="Genomic_DNA"/>
</dbReference>
<evidence type="ECO:0000259" key="4">
    <source>
        <dbReference type="PROSITE" id="PS50102"/>
    </source>
</evidence>
<feature type="region of interest" description="Disordered" evidence="3">
    <location>
        <begin position="98"/>
        <end position="142"/>
    </location>
</feature>
<dbReference type="KEGG" id="egl:EGR_11306"/>
<keyword evidence="1 2" id="KW-0694">RNA-binding</keyword>
<dbReference type="Proteomes" id="UP000019149">
    <property type="component" value="Unassembled WGS sequence"/>
</dbReference>
<dbReference type="Pfam" id="PF00076">
    <property type="entry name" value="RRM_1"/>
    <property type="match status" value="1"/>
</dbReference>
<feature type="compositionally biased region" description="Low complexity" evidence="3">
    <location>
        <begin position="130"/>
        <end position="140"/>
    </location>
</feature>
<sequence>MAVFLLLDCEDDDLEDDSVVRDASTRKQIFVGGIPARTNCKQLRDHFSRYGTVKNCFVSPHKPFGSVTFESEESARKAISKPIQFVCGKRVEVKEYAAKKKHGASKPPSVEQSTNRSRTKPPSLPPLAPPAASTTVPVSPTDERQRVFIGGISHKTTVDSLRAALSTLGPIKSSYRLRRSSVQTARDS</sequence>
<dbReference type="CTD" id="36347013"/>
<dbReference type="PANTHER" id="PTHR11176:SF57">
    <property type="entry name" value="PROTEIN BOULE"/>
    <property type="match status" value="1"/>
</dbReference>
<dbReference type="InterPro" id="IPR000504">
    <property type="entry name" value="RRM_dom"/>
</dbReference>
<evidence type="ECO:0000313" key="6">
    <source>
        <dbReference type="Proteomes" id="UP000019149"/>
    </source>
</evidence>
<organism evidence="5 6">
    <name type="scientific">Echinococcus granulosus</name>
    <name type="common">Hydatid tapeworm</name>
    <dbReference type="NCBI Taxonomy" id="6210"/>
    <lineage>
        <taxon>Eukaryota</taxon>
        <taxon>Metazoa</taxon>
        <taxon>Spiralia</taxon>
        <taxon>Lophotrochozoa</taxon>
        <taxon>Platyhelminthes</taxon>
        <taxon>Cestoda</taxon>
        <taxon>Eucestoda</taxon>
        <taxon>Cyclophyllidea</taxon>
        <taxon>Taeniidae</taxon>
        <taxon>Echinococcus</taxon>
        <taxon>Echinococcus granulosus group</taxon>
    </lineage>
</organism>
<dbReference type="AlphaFoldDB" id="W6TYP4"/>
<dbReference type="CDD" id="cd00590">
    <property type="entry name" value="RRM_SF"/>
    <property type="match status" value="1"/>
</dbReference>
<proteinExistence type="predicted"/>
<evidence type="ECO:0000256" key="3">
    <source>
        <dbReference type="SAM" id="MobiDB-lite"/>
    </source>
</evidence>
<name>W6TYP4_ECHGR</name>
<feature type="domain" description="RRM" evidence="4">
    <location>
        <begin position="27"/>
        <end position="98"/>
    </location>
</feature>
<gene>
    <name evidence="5" type="ORF">EGR_11306</name>
</gene>
<dbReference type="RefSeq" id="XP_024345039.1">
    <property type="nucleotide sequence ID" value="XM_024500547.1"/>
</dbReference>
<dbReference type="PANTHER" id="PTHR11176">
    <property type="entry name" value="BOULE-RELATED"/>
    <property type="match status" value="1"/>
</dbReference>
<evidence type="ECO:0000313" key="5">
    <source>
        <dbReference type="EMBL" id="EUB53843.1"/>
    </source>
</evidence>
<dbReference type="OrthoDB" id="6124799at2759"/>
<evidence type="ECO:0000256" key="1">
    <source>
        <dbReference type="ARBA" id="ARBA00022884"/>
    </source>
</evidence>
<keyword evidence="6" id="KW-1185">Reference proteome</keyword>
<reference evidence="5 6" key="1">
    <citation type="journal article" date="2013" name="Nat. Genet.">
        <title>The genome of the hydatid tapeworm Echinococcus granulosus.</title>
        <authorList>
            <person name="Zheng H."/>
            <person name="Zhang W."/>
            <person name="Zhang L."/>
            <person name="Zhang Z."/>
            <person name="Li J."/>
            <person name="Lu G."/>
            <person name="Zhu Y."/>
            <person name="Wang Y."/>
            <person name="Huang Y."/>
            <person name="Liu J."/>
            <person name="Kang H."/>
            <person name="Chen J."/>
            <person name="Wang L."/>
            <person name="Chen A."/>
            <person name="Yu S."/>
            <person name="Gao Z."/>
            <person name="Jin L."/>
            <person name="Gu W."/>
            <person name="Wang Z."/>
            <person name="Zhao L."/>
            <person name="Shi B."/>
            <person name="Wen H."/>
            <person name="Lin R."/>
            <person name="Jones M.K."/>
            <person name="Brejova B."/>
            <person name="Vinar T."/>
            <person name="Zhao G."/>
            <person name="McManus D.P."/>
            <person name="Chen Z."/>
            <person name="Zhou Y."/>
            <person name="Wang S."/>
        </authorList>
    </citation>
    <scope>NUCLEOTIDE SEQUENCE [LARGE SCALE GENOMIC DNA]</scope>
</reference>
<dbReference type="Gene3D" id="3.30.70.330">
    <property type="match status" value="1"/>
</dbReference>
<dbReference type="GeneID" id="36347013"/>
<dbReference type="SMART" id="SM00360">
    <property type="entry name" value="RRM"/>
    <property type="match status" value="1"/>
</dbReference>
<dbReference type="PROSITE" id="PS50102">
    <property type="entry name" value="RRM"/>
    <property type="match status" value="1"/>
</dbReference>
<dbReference type="InterPro" id="IPR012677">
    <property type="entry name" value="Nucleotide-bd_a/b_plait_sf"/>
</dbReference>
<dbReference type="SUPFAM" id="SSF54928">
    <property type="entry name" value="RNA-binding domain, RBD"/>
    <property type="match status" value="1"/>
</dbReference>
<dbReference type="GO" id="GO:0003723">
    <property type="term" value="F:RNA binding"/>
    <property type="evidence" value="ECO:0007669"/>
    <property type="project" value="UniProtKB-UniRule"/>
</dbReference>
<dbReference type="STRING" id="6210.W6TYP4"/>
<dbReference type="InterPro" id="IPR035979">
    <property type="entry name" value="RBD_domain_sf"/>
</dbReference>
<accession>W6TYP4</accession>
<protein>
    <submittedName>
        <fullName evidence="5">DAZ-associated protein</fullName>
    </submittedName>
</protein>